<reference evidence="1 2" key="1">
    <citation type="journal article" date="2015" name="Int. J. Syst. Evol. Microbiol.">
        <title>Novibacillus thermophilus gen. nov., sp. nov., a Gram-staining-negative and moderately thermophilic member of the family Thermoactinomycetaceae.</title>
        <authorList>
            <person name="Yang G."/>
            <person name="Chen J."/>
            <person name="Zhou S."/>
        </authorList>
    </citation>
    <scope>NUCLEOTIDE SEQUENCE [LARGE SCALE GENOMIC DNA]</scope>
    <source>
        <strain evidence="1 2">SG-1</strain>
    </source>
</reference>
<dbReference type="AlphaFoldDB" id="A0A1U9KBP9"/>
<organism evidence="1 2">
    <name type="scientific">Novibacillus thermophilus</name>
    <dbReference type="NCBI Taxonomy" id="1471761"/>
    <lineage>
        <taxon>Bacteria</taxon>
        <taxon>Bacillati</taxon>
        <taxon>Bacillota</taxon>
        <taxon>Bacilli</taxon>
        <taxon>Bacillales</taxon>
        <taxon>Thermoactinomycetaceae</taxon>
        <taxon>Novibacillus</taxon>
    </lineage>
</organism>
<evidence type="ECO:0000313" key="2">
    <source>
        <dbReference type="Proteomes" id="UP000188603"/>
    </source>
</evidence>
<dbReference type="KEGG" id="ntr:B0W44_08570"/>
<dbReference type="Proteomes" id="UP000188603">
    <property type="component" value="Chromosome"/>
</dbReference>
<dbReference type="InterPro" id="IPR015001">
    <property type="entry name" value="DUF1850"/>
</dbReference>
<dbReference type="Pfam" id="PF08905">
    <property type="entry name" value="DUF1850"/>
    <property type="match status" value="1"/>
</dbReference>
<sequence>MLVALCGIVWFLPLRTALVFYKENTNRIQAFLPVEPGETFQIVFKHSIHLTDVIEKYRVTEDLKIEQYEFVFEEFGIGMPSNAGEGEEFVYDDGKYHIQNMSNVFPSLNIRNGKTVSEHRLIWGDQGDKMVWFNEYFDSGAWFTVKVERLTAWECVKGVEIRE</sequence>
<dbReference type="STRING" id="1471761.B0W44_08570"/>
<protein>
    <recommendedName>
        <fullName evidence="3">RocC</fullName>
    </recommendedName>
</protein>
<gene>
    <name evidence="1" type="ORF">B0W44_08570</name>
</gene>
<evidence type="ECO:0008006" key="3">
    <source>
        <dbReference type="Google" id="ProtNLM"/>
    </source>
</evidence>
<dbReference type="OrthoDB" id="4304at2"/>
<evidence type="ECO:0000313" key="1">
    <source>
        <dbReference type="EMBL" id="AQS57464.1"/>
    </source>
</evidence>
<name>A0A1U9KBP9_9BACL</name>
<keyword evidence="2" id="KW-1185">Reference proteome</keyword>
<accession>A0A1U9KBP9</accession>
<proteinExistence type="predicted"/>
<dbReference type="EMBL" id="CP019699">
    <property type="protein sequence ID" value="AQS57464.1"/>
    <property type="molecule type" value="Genomic_DNA"/>
</dbReference>